<comment type="similarity">
    <text evidence="4">Belongs to the adenylate kinase family.</text>
</comment>
<proteinExistence type="inferred from homology"/>
<dbReference type="SUPFAM" id="SSF52540">
    <property type="entry name" value="P-loop containing nucleoside triphosphate hydrolases"/>
    <property type="match status" value="1"/>
</dbReference>
<evidence type="ECO:0000256" key="4">
    <source>
        <dbReference type="RuleBase" id="RU003330"/>
    </source>
</evidence>
<keyword evidence="6" id="KW-1185">Reference proteome</keyword>
<dbReference type="Ensembl" id="ENSCUST00005002725.1">
    <property type="protein sequence ID" value="ENSCUSP00005002587.1"/>
    <property type="gene ID" value="ENSCUSG00005001775.1"/>
</dbReference>
<dbReference type="InterPro" id="IPR000850">
    <property type="entry name" value="Adenylat/UMP-CMP_kin"/>
</dbReference>
<name>A0A8C3TSZ7_CATUS</name>
<keyword evidence="2" id="KW-0547">Nucleotide-binding</keyword>
<dbReference type="Proteomes" id="UP000694563">
    <property type="component" value="Chromosome 9"/>
</dbReference>
<dbReference type="GO" id="GO:0019205">
    <property type="term" value="F:nucleobase-containing compound kinase activity"/>
    <property type="evidence" value="ECO:0007669"/>
    <property type="project" value="InterPro"/>
</dbReference>
<evidence type="ECO:0000313" key="5">
    <source>
        <dbReference type="Ensembl" id="ENSCUSP00005002587.1"/>
    </source>
</evidence>
<dbReference type="CDD" id="cd01428">
    <property type="entry name" value="ADK"/>
    <property type="match status" value="1"/>
</dbReference>
<dbReference type="GO" id="GO:0006139">
    <property type="term" value="P:nucleobase-containing compound metabolic process"/>
    <property type="evidence" value="ECO:0007669"/>
    <property type="project" value="InterPro"/>
</dbReference>
<evidence type="ECO:0000256" key="2">
    <source>
        <dbReference type="ARBA" id="ARBA00022741"/>
    </source>
</evidence>
<reference evidence="5" key="2">
    <citation type="submission" date="2025-08" db="UniProtKB">
        <authorList>
            <consortium name="Ensembl"/>
        </authorList>
    </citation>
    <scope>IDENTIFICATION</scope>
</reference>
<accession>A0A8C3TSZ7</accession>
<dbReference type="Pfam" id="PF00406">
    <property type="entry name" value="ADK"/>
    <property type="match status" value="1"/>
</dbReference>
<dbReference type="AlphaFoldDB" id="A0A8C3TSZ7"/>
<keyword evidence="3 4" id="KW-0418">Kinase</keyword>
<dbReference type="InterPro" id="IPR027417">
    <property type="entry name" value="P-loop_NTPase"/>
</dbReference>
<dbReference type="GO" id="GO:0005524">
    <property type="term" value="F:ATP binding"/>
    <property type="evidence" value="ECO:0007669"/>
    <property type="project" value="InterPro"/>
</dbReference>
<dbReference type="Gene3D" id="3.40.50.300">
    <property type="entry name" value="P-loop containing nucleotide triphosphate hydrolases"/>
    <property type="match status" value="1"/>
</dbReference>
<dbReference type="PRINTS" id="PR00094">
    <property type="entry name" value="ADENYLTKNASE"/>
</dbReference>
<evidence type="ECO:0000256" key="1">
    <source>
        <dbReference type="ARBA" id="ARBA00022679"/>
    </source>
</evidence>
<sequence>MSSISSRFPGDYSLRLERFLFFSSSSYFFPHIGGPGSGKSSQCEQLAKKYGFAHLSTSDLLQNELSSLSERSELIKDIVECGEPVPGGVVLQLLKEAMVSKLGDTKGFLIDGYPQELKDAEEFENEIGEPKLVLCLDCSAETMKSRLLMRNQSSQNSEDTQTTEERIESYYQASNPLTAYYGSKTQLCKVNYLTF</sequence>
<organism evidence="5 6">
    <name type="scientific">Catharus ustulatus</name>
    <name type="common">Russet-backed thrush</name>
    <name type="synonym">Hylocichla ustulatus</name>
    <dbReference type="NCBI Taxonomy" id="91951"/>
    <lineage>
        <taxon>Eukaryota</taxon>
        <taxon>Metazoa</taxon>
        <taxon>Chordata</taxon>
        <taxon>Craniata</taxon>
        <taxon>Vertebrata</taxon>
        <taxon>Euteleostomi</taxon>
        <taxon>Archelosauria</taxon>
        <taxon>Archosauria</taxon>
        <taxon>Dinosauria</taxon>
        <taxon>Saurischia</taxon>
        <taxon>Theropoda</taxon>
        <taxon>Coelurosauria</taxon>
        <taxon>Aves</taxon>
        <taxon>Neognathae</taxon>
        <taxon>Neoaves</taxon>
        <taxon>Telluraves</taxon>
        <taxon>Australaves</taxon>
        <taxon>Passeriformes</taxon>
        <taxon>Turdidae</taxon>
        <taxon>Catharus</taxon>
    </lineage>
</organism>
<evidence type="ECO:0000313" key="6">
    <source>
        <dbReference type="Proteomes" id="UP000694563"/>
    </source>
</evidence>
<reference evidence="5" key="1">
    <citation type="submission" date="2020-10" db="EMBL/GenBank/DDBJ databases">
        <title>Catharus ustulatus (Swainson's thrush) genome, bCatUst1, primary haplotype v2.</title>
        <authorList>
            <person name="Delmore K."/>
            <person name="Vafadar M."/>
            <person name="Formenti G."/>
            <person name="Chow W."/>
            <person name="Pelan S."/>
            <person name="Howe K."/>
            <person name="Rhie A."/>
            <person name="Mountcastle J."/>
            <person name="Haase B."/>
            <person name="Fedrigo O."/>
            <person name="Jarvis E.D."/>
        </authorList>
    </citation>
    <scope>NUCLEOTIDE SEQUENCE [LARGE SCALE GENOMIC DNA]</scope>
</reference>
<protein>
    <recommendedName>
        <fullName evidence="7">Nucleoside-diphosphate kinase</fullName>
    </recommendedName>
</protein>
<dbReference type="PANTHER" id="PTHR23359">
    <property type="entry name" value="NUCLEOTIDE KINASE"/>
    <property type="match status" value="1"/>
</dbReference>
<reference evidence="5" key="3">
    <citation type="submission" date="2025-09" db="UniProtKB">
        <authorList>
            <consortium name="Ensembl"/>
        </authorList>
    </citation>
    <scope>IDENTIFICATION</scope>
</reference>
<keyword evidence="1 4" id="KW-0808">Transferase</keyword>
<evidence type="ECO:0000256" key="3">
    <source>
        <dbReference type="ARBA" id="ARBA00022777"/>
    </source>
</evidence>
<evidence type="ECO:0008006" key="7">
    <source>
        <dbReference type="Google" id="ProtNLM"/>
    </source>
</evidence>